<organism evidence="1">
    <name type="scientific">Siphoviridae sp. cttOT32</name>
    <dbReference type="NCBI Taxonomy" id="2826493"/>
    <lineage>
        <taxon>Viruses</taxon>
        <taxon>Duplodnaviria</taxon>
        <taxon>Heunggongvirae</taxon>
        <taxon>Uroviricota</taxon>
        <taxon>Caudoviricetes</taxon>
    </lineage>
</organism>
<protein>
    <submittedName>
        <fullName evidence="1">Uncharacterized protein</fullName>
    </submittedName>
</protein>
<dbReference type="EMBL" id="BK015694">
    <property type="protein sequence ID" value="DAE20445.1"/>
    <property type="molecule type" value="Genomic_DNA"/>
</dbReference>
<reference evidence="1" key="1">
    <citation type="journal article" date="2021" name="Proc. Natl. Acad. Sci. U.S.A.">
        <title>A Catalog of Tens of Thousands of Viruses from Human Metagenomes Reveals Hidden Associations with Chronic Diseases.</title>
        <authorList>
            <person name="Tisza M.J."/>
            <person name="Buck C.B."/>
        </authorList>
    </citation>
    <scope>NUCLEOTIDE SEQUENCE</scope>
    <source>
        <strain evidence="1">CttOT32</strain>
    </source>
</reference>
<name>A0A8S5QNX2_9CAUD</name>
<proteinExistence type="predicted"/>
<sequence>MGCLNKLNKAILVDCDGGAAGVSEMLLINFADIASKSVAGGTATIALASGSKAVLVESNKKGVNATEEIKTNDNAPTALTQAVTFTLYQGDTNGTLIVNQILNGSFIALVKTKAGRYRAYGYNYGLTMSAFTEDLNANGGFTTITLSTSENVIGETRLSFADASYNTLRAAAIVTES</sequence>
<accession>A0A8S5QNX2</accession>
<evidence type="ECO:0000313" key="1">
    <source>
        <dbReference type="EMBL" id="DAE20445.1"/>
    </source>
</evidence>